<sequence>MATSTRNDSGLNSCNIESTSLLQVNAISVKFPSFSTDAPGLMFAHVEAQFHAPKNTIEETKYFTVVGAVEQRVLNVVNDIVTSPPENTPYQKLKATVISRLTDTDNIQIKKKMLSRVNLGDKKPSQLLRENLEKRKSREFINYC</sequence>
<dbReference type="PANTHER" id="PTHR33327">
    <property type="entry name" value="ENDONUCLEASE"/>
    <property type="match status" value="1"/>
</dbReference>
<name>A0A8X6UH22_NEPPI</name>
<dbReference type="EMBL" id="BMAW01030489">
    <property type="protein sequence ID" value="GFU16742.1"/>
    <property type="molecule type" value="Genomic_DNA"/>
</dbReference>
<gene>
    <name evidence="2" type="primary">TcasGA2_TC031763</name>
    <name evidence="2" type="ORF">NPIL_206761</name>
</gene>
<proteinExistence type="predicted"/>
<evidence type="ECO:0000313" key="3">
    <source>
        <dbReference type="Proteomes" id="UP000887013"/>
    </source>
</evidence>
<keyword evidence="2" id="KW-0808">Transferase</keyword>
<dbReference type="PANTHER" id="PTHR33327:SF3">
    <property type="entry name" value="RNA-DIRECTED DNA POLYMERASE"/>
    <property type="match status" value="1"/>
</dbReference>
<organism evidence="2 3">
    <name type="scientific">Nephila pilipes</name>
    <name type="common">Giant wood spider</name>
    <name type="synonym">Nephila maculata</name>
    <dbReference type="NCBI Taxonomy" id="299642"/>
    <lineage>
        <taxon>Eukaryota</taxon>
        <taxon>Metazoa</taxon>
        <taxon>Ecdysozoa</taxon>
        <taxon>Arthropoda</taxon>
        <taxon>Chelicerata</taxon>
        <taxon>Arachnida</taxon>
        <taxon>Araneae</taxon>
        <taxon>Araneomorphae</taxon>
        <taxon>Entelegynae</taxon>
        <taxon>Araneoidea</taxon>
        <taxon>Nephilidae</taxon>
        <taxon>Nephila</taxon>
    </lineage>
</organism>
<dbReference type="InterPro" id="IPR055469">
    <property type="entry name" value="DUF7041"/>
</dbReference>
<dbReference type="OrthoDB" id="6260718at2759"/>
<comment type="caution">
    <text evidence="2">The sequence shown here is derived from an EMBL/GenBank/DDBJ whole genome shotgun (WGS) entry which is preliminary data.</text>
</comment>
<reference evidence="2" key="1">
    <citation type="submission" date="2020-08" db="EMBL/GenBank/DDBJ databases">
        <title>Multicomponent nature underlies the extraordinary mechanical properties of spider dragline silk.</title>
        <authorList>
            <person name="Kono N."/>
            <person name="Nakamura H."/>
            <person name="Mori M."/>
            <person name="Yoshida Y."/>
            <person name="Ohtoshi R."/>
            <person name="Malay A.D."/>
            <person name="Moran D.A.P."/>
            <person name="Tomita M."/>
            <person name="Numata K."/>
            <person name="Arakawa K."/>
        </authorList>
    </citation>
    <scope>NUCLEOTIDE SEQUENCE</scope>
</reference>
<evidence type="ECO:0000313" key="2">
    <source>
        <dbReference type="EMBL" id="GFU16742.1"/>
    </source>
</evidence>
<evidence type="ECO:0000259" key="1">
    <source>
        <dbReference type="Pfam" id="PF23055"/>
    </source>
</evidence>
<keyword evidence="2" id="KW-0695">RNA-directed DNA polymerase</keyword>
<protein>
    <submittedName>
        <fullName evidence="2">Reverse transcriptase domain-containing protein</fullName>
    </submittedName>
</protein>
<dbReference type="Proteomes" id="UP000887013">
    <property type="component" value="Unassembled WGS sequence"/>
</dbReference>
<keyword evidence="2" id="KW-0548">Nucleotidyltransferase</keyword>
<accession>A0A8X6UH22</accession>
<keyword evidence="3" id="KW-1185">Reference proteome</keyword>
<dbReference type="GO" id="GO:0003964">
    <property type="term" value="F:RNA-directed DNA polymerase activity"/>
    <property type="evidence" value="ECO:0007669"/>
    <property type="project" value="UniProtKB-KW"/>
</dbReference>
<dbReference type="Pfam" id="PF23055">
    <property type="entry name" value="DUF7041"/>
    <property type="match status" value="1"/>
</dbReference>
<dbReference type="AlphaFoldDB" id="A0A8X6UH22"/>
<feature type="domain" description="DUF7041" evidence="1">
    <location>
        <begin position="32"/>
        <end position="111"/>
    </location>
</feature>